<sequence>MAIKPIIFSKSCIKTLTAVEADIRRSNQHEFQGVAPLKDIFGFNRVTKKASFSIRGDSRTYIVDLTWYDAREGNPNRSAEYRLYFQSSPVMEAAKEGDVIAIGYDNNNNIHCELIQSNRGTHKPTQWQISQGIA</sequence>
<dbReference type="RefSeq" id="WP_304181799.1">
    <property type="nucleotide sequence ID" value="NZ_DRGM01000099.1"/>
</dbReference>
<keyword evidence="1" id="KW-0540">Nuclease</keyword>
<keyword evidence="1" id="KW-0378">Hydrolase</keyword>
<dbReference type="Proteomes" id="UP000886188">
    <property type="component" value="Unassembled WGS sequence"/>
</dbReference>
<protein>
    <submittedName>
        <fullName evidence="1">Type II restriction endonuclease</fullName>
    </submittedName>
</protein>
<dbReference type="GO" id="GO:0004519">
    <property type="term" value="F:endonuclease activity"/>
    <property type="evidence" value="ECO:0007669"/>
    <property type="project" value="UniProtKB-KW"/>
</dbReference>
<gene>
    <name evidence="1" type="ORF">ENH88_09050</name>
</gene>
<accession>A0A7V1CYG3</accession>
<comment type="caution">
    <text evidence="1">The sequence shown here is derived from an EMBL/GenBank/DDBJ whole genome shotgun (WGS) entry which is preliminary data.</text>
</comment>
<evidence type="ECO:0000313" key="1">
    <source>
        <dbReference type="EMBL" id="HEA16572.1"/>
    </source>
</evidence>
<keyword evidence="1" id="KW-0255">Endonuclease</keyword>
<dbReference type="EMBL" id="DRGM01000099">
    <property type="protein sequence ID" value="HEA16572.1"/>
    <property type="molecule type" value="Genomic_DNA"/>
</dbReference>
<dbReference type="AlphaFoldDB" id="A0A7V1CYG3"/>
<proteinExistence type="predicted"/>
<name>A0A7V1CYG3_9GAMM</name>
<reference evidence="1" key="1">
    <citation type="journal article" date="2020" name="mSystems">
        <title>Genome- and Community-Level Interaction Insights into Carbon Utilization and Element Cycling Functions of Hydrothermarchaeota in Hydrothermal Sediment.</title>
        <authorList>
            <person name="Zhou Z."/>
            <person name="Liu Y."/>
            <person name="Xu W."/>
            <person name="Pan J."/>
            <person name="Luo Z.H."/>
            <person name="Li M."/>
        </authorList>
    </citation>
    <scope>NUCLEOTIDE SEQUENCE [LARGE SCALE GENOMIC DNA]</scope>
    <source>
        <strain evidence="1">HyVt-346</strain>
    </source>
</reference>
<organism evidence="1">
    <name type="scientific">Pseudoalteromonas prydzensis</name>
    <dbReference type="NCBI Taxonomy" id="182141"/>
    <lineage>
        <taxon>Bacteria</taxon>
        <taxon>Pseudomonadati</taxon>
        <taxon>Pseudomonadota</taxon>
        <taxon>Gammaproteobacteria</taxon>
        <taxon>Alteromonadales</taxon>
        <taxon>Pseudoalteromonadaceae</taxon>
        <taxon>Pseudoalteromonas</taxon>
    </lineage>
</organism>